<feature type="binding site" evidence="6">
    <location>
        <position position="184"/>
    </location>
    <ligand>
        <name>substrate</name>
    </ligand>
</feature>
<evidence type="ECO:0000256" key="3">
    <source>
        <dbReference type="ARBA" id="ARBA00012922"/>
    </source>
</evidence>
<feature type="binding site" evidence="6">
    <location>
        <position position="210"/>
    </location>
    <ligand>
        <name>substrate</name>
    </ligand>
</feature>
<dbReference type="SUPFAM" id="SSF75304">
    <property type="entry name" value="Amidase signature (AS) enzymes"/>
    <property type="match status" value="1"/>
</dbReference>
<dbReference type="InterPro" id="IPR020556">
    <property type="entry name" value="Amidase_CS"/>
</dbReference>
<proteinExistence type="inferred from homology"/>
<organism evidence="8 9">
    <name type="scientific">Ophiocordyceps sinensis</name>
    <dbReference type="NCBI Taxonomy" id="72228"/>
    <lineage>
        <taxon>Eukaryota</taxon>
        <taxon>Fungi</taxon>
        <taxon>Dikarya</taxon>
        <taxon>Ascomycota</taxon>
        <taxon>Pezizomycotina</taxon>
        <taxon>Sordariomycetes</taxon>
        <taxon>Hypocreomycetidae</taxon>
        <taxon>Hypocreales</taxon>
        <taxon>Ophiocordycipitaceae</taxon>
        <taxon>Ophiocordyceps</taxon>
    </lineage>
</organism>
<dbReference type="Gene3D" id="3.90.1300.10">
    <property type="entry name" value="Amidase signature (AS) domain"/>
    <property type="match status" value="1"/>
</dbReference>
<feature type="active site" description="Charge relay system" evidence="5">
    <location>
        <position position="135"/>
    </location>
</feature>
<dbReference type="GO" id="GO:0004040">
    <property type="term" value="F:amidase activity"/>
    <property type="evidence" value="ECO:0007669"/>
    <property type="project" value="UniProtKB-EC"/>
</dbReference>
<evidence type="ECO:0000256" key="2">
    <source>
        <dbReference type="ARBA" id="ARBA00009199"/>
    </source>
</evidence>
<dbReference type="PANTHER" id="PTHR46072">
    <property type="entry name" value="AMIDASE-RELATED-RELATED"/>
    <property type="match status" value="1"/>
</dbReference>
<evidence type="ECO:0000313" key="8">
    <source>
        <dbReference type="EMBL" id="KAF4507684.1"/>
    </source>
</evidence>
<dbReference type="InterPro" id="IPR023631">
    <property type="entry name" value="Amidase_dom"/>
</dbReference>
<feature type="active site" description="Charge relay system" evidence="5">
    <location>
        <position position="210"/>
    </location>
</feature>
<dbReference type="EMBL" id="JAAVMX010000005">
    <property type="protein sequence ID" value="KAF4507684.1"/>
    <property type="molecule type" value="Genomic_DNA"/>
</dbReference>
<accession>A0A8H4PNX3</accession>
<comment type="catalytic activity">
    <reaction evidence="1">
        <text>a monocarboxylic acid amide + H2O = a monocarboxylate + NH4(+)</text>
        <dbReference type="Rhea" id="RHEA:12020"/>
        <dbReference type="ChEBI" id="CHEBI:15377"/>
        <dbReference type="ChEBI" id="CHEBI:28938"/>
        <dbReference type="ChEBI" id="CHEBI:35757"/>
        <dbReference type="ChEBI" id="CHEBI:83628"/>
        <dbReference type="EC" id="3.5.1.4"/>
    </reaction>
</comment>
<feature type="active site" description="Acyl-ester intermediate" evidence="5">
    <location>
        <position position="234"/>
    </location>
</feature>
<evidence type="ECO:0000256" key="5">
    <source>
        <dbReference type="PIRSR" id="PIRSR001221-1"/>
    </source>
</evidence>
<reference evidence="8 9" key="1">
    <citation type="journal article" date="2020" name="Genome Biol. Evol.">
        <title>A new high-quality draft genome assembly of the Chinese cordyceps Ophiocordyceps sinensis.</title>
        <authorList>
            <person name="Shu R."/>
            <person name="Zhang J."/>
            <person name="Meng Q."/>
            <person name="Zhang H."/>
            <person name="Zhou G."/>
            <person name="Li M."/>
            <person name="Wu P."/>
            <person name="Zhao Y."/>
            <person name="Chen C."/>
            <person name="Qin Q."/>
        </authorList>
    </citation>
    <scope>NUCLEOTIDE SEQUENCE [LARGE SCALE GENOMIC DNA]</scope>
    <source>
        <strain evidence="8 9">IOZ07</strain>
    </source>
</reference>
<keyword evidence="9" id="KW-1185">Reference proteome</keyword>
<sequence>MASVASWEQTAGRKREALLASIPPAWRVPAHLLPPESQDSVVDWPETSGWLTADELAVTGLPASELVAKLASGGLKSEAVTAAFCKRAAAAHQLTNCLSETCFHRAMATARARDEHLGRTGQPVGPLHGLPISLKDSFLLRGLDATLGFASHVGDAAESDSALAELLEGAGAVLYVKTNVSTAMMIGESVNNVFGRTVNPRNRQTTSGGSSGGESALIALGGSPLGVGTDIGGSLRIPAACTGIFALRPSVGRFPVRATRSGLPGQEAVHSVNGPMSGTLRDLELYCRAVVGQRPWLRDPRCLPFPWRPVELAQRLRIAVMWHDGMVRPTPPVSRALGEVVAKLGLAGHDIVDWDPVDQKHGLALLGRMFVADGGIAIRREVERTGEPWRPELQAFRDAKELGPAIDAILCPTMAFNTVRNGAFRHVGYTGVFNVLDYSCLSFVTGVAADKNIDTPDAAHQPLGPECKAIHQEYDADLVHGLPVSLQLVGRRLEEEKVLAMGQRVLQALSLGGTGQV</sequence>
<comment type="similarity">
    <text evidence="2">Belongs to the amidase family.</text>
</comment>
<dbReference type="OrthoDB" id="6428749at2759"/>
<dbReference type="PIRSF" id="PIRSF001221">
    <property type="entry name" value="Amidase_fungi"/>
    <property type="match status" value="1"/>
</dbReference>
<dbReference type="PROSITE" id="PS00571">
    <property type="entry name" value="AMIDASES"/>
    <property type="match status" value="1"/>
</dbReference>
<evidence type="ECO:0000256" key="4">
    <source>
        <dbReference type="ARBA" id="ARBA00022801"/>
    </source>
</evidence>
<comment type="caution">
    <text evidence="8">The sequence shown here is derived from an EMBL/GenBank/DDBJ whole genome shotgun (WGS) entry which is preliminary data.</text>
</comment>
<feature type="domain" description="Amidase" evidence="7">
    <location>
        <begin position="398"/>
        <end position="499"/>
    </location>
</feature>
<dbReference type="EC" id="3.5.1.4" evidence="3"/>
<dbReference type="Proteomes" id="UP000557566">
    <property type="component" value="Unassembled WGS sequence"/>
</dbReference>
<protein>
    <recommendedName>
        <fullName evidence="3">amidase</fullName>
        <ecNumber evidence="3">3.5.1.4</ecNumber>
    </recommendedName>
</protein>
<gene>
    <name evidence="8" type="ORF">G6O67_004157</name>
</gene>
<dbReference type="InterPro" id="IPR036928">
    <property type="entry name" value="AS_sf"/>
</dbReference>
<feature type="binding site" evidence="6">
    <location>
        <begin position="231"/>
        <end position="234"/>
    </location>
    <ligand>
        <name>substrate</name>
    </ligand>
</feature>
<dbReference type="AlphaFoldDB" id="A0A8H4PNX3"/>
<name>A0A8H4PNX3_9HYPO</name>
<keyword evidence="4" id="KW-0378">Hydrolase</keyword>
<evidence type="ECO:0000313" key="9">
    <source>
        <dbReference type="Proteomes" id="UP000557566"/>
    </source>
</evidence>
<feature type="domain" description="Amidase" evidence="7">
    <location>
        <begin position="80"/>
        <end position="381"/>
    </location>
</feature>
<evidence type="ECO:0000259" key="7">
    <source>
        <dbReference type="Pfam" id="PF01425"/>
    </source>
</evidence>
<evidence type="ECO:0000256" key="1">
    <source>
        <dbReference type="ARBA" id="ARBA00001311"/>
    </source>
</evidence>
<evidence type="ECO:0000256" key="6">
    <source>
        <dbReference type="PIRSR" id="PIRSR001221-2"/>
    </source>
</evidence>
<dbReference type="PANTHER" id="PTHR46072:SF11">
    <property type="entry name" value="AMIDASE-RELATED"/>
    <property type="match status" value="1"/>
</dbReference>
<dbReference type="Pfam" id="PF01425">
    <property type="entry name" value="Amidase"/>
    <property type="match status" value="2"/>
</dbReference>